<dbReference type="InterPro" id="IPR039311">
    <property type="entry name" value="FAM187A/B"/>
</dbReference>
<reference evidence="11" key="1">
    <citation type="thesis" date="2020" institute="ProQuest LLC" country="789 East Eisenhower Parkway, Ann Arbor, MI, USA">
        <title>Comparative Genomics and Chromosome Evolution.</title>
        <authorList>
            <person name="Mudd A.B."/>
        </authorList>
    </citation>
    <scope>NUCLEOTIDE SEQUENCE</scope>
    <source>
        <strain evidence="11">237g6f4</strain>
        <tissue evidence="11">Blood</tissue>
    </source>
</reference>
<gene>
    <name evidence="11" type="ORF">GDO81_013324</name>
</gene>
<dbReference type="GO" id="GO:0016020">
    <property type="term" value="C:membrane"/>
    <property type="evidence" value="ECO:0007669"/>
    <property type="project" value="UniProtKB-SubCell"/>
</dbReference>
<dbReference type="Pfam" id="PF07686">
    <property type="entry name" value="V-set"/>
    <property type="match status" value="1"/>
</dbReference>
<dbReference type="PROSITE" id="PS50835">
    <property type="entry name" value="IG_LIKE"/>
    <property type="match status" value="2"/>
</dbReference>
<comment type="similarity">
    <text evidence="2">Belongs to the FAM187 family.</text>
</comment>
<evidence type="ECO:0000256" key="9">
    <source>
        <dbReference type="SAM" id="SignalP"/>
    </source>
</evidence>
<dbReference type="InterPro" id="IPR013106">
    <property type="entry name" value="Ig_V-set"/>
</dbReference>
<feature type="domain" description="Ig-like" evidence="10">
    <location>
        <begin position="8"/>
        <end position="100"/>
    </location>
</feature>
<evidence type="ECO:0000313" key="11">
    <source>
        <dbReference type="EMBL" id="KAG8566628.1"/>
    </source>
</evidence>
<evidence type="ECO:0000313" key="12">
    <source>
        <dbReference type="Proteomes" id="UP000824782"/>
    </source>
</evidence>
<organism evidence="11 12">
    <name type="scientific">Engystomops pustulosus</name>
    <name type="common">Tungara frog</name>
    <name type="synonym">Physalaemus pustulosus</name>
    <dbReference type="NCBI Taxonomy" id="76066"/>
    <lineage>
        <taxon>Eukaryota</taxon>
        <taxon>Metazoa</taxon>
        <taxon>Chordata</taxon>
        <taxon>Craniata</taxon>
        <taxon>Vertebrata</taxon>
        <taxon>Euteleostomi</taxon>
        <taxon>Amphibia</taxon>
        <taxon>Batrachia</taxon>
        <taxon>Anura</taxon>
        <taxon>Neobatrachia</taxon>
        <taxon>Hyloidea</taxon>
        <taxon>Leptodactylidae</taxon>
        <taxon>Leiuperinae</taxon>
        <taxon>Engystomops</taxon>
    </lineage>
</organism>
<comment type="subcellular location">
    <subcellularLocation>
        <location evidence="1">Membrane</location>
        <topology evidence="1">Single-pass type I membrane protein</topology>
    </subcellularLocation>
</comment>
<evidence type="ECO:0000256" key="2">
    <source>
        <dbReference type="ARBA" id="ARBA00008727"/>
    </source>
</evidence>
<dbReference type="SUPFAM" id="SSF48726">
    <property type="entry name" value="Immunoglobulin"/>
    <property type="match status" value="2"/>
</dbReference>
<evidence type="ECO:0000256" key="7">
    <source>
        <dbReference type="ARBA" id="ARBA00023180"/>
    </source>
</evidence>
<dbReference type="SMART" id="SM00409">
    <property type="entry name" value="IG"/>
    <property type="match status" value="2"/>
</dbReference>
<accession>A0AAV7B2G0</accession>
<evidence type="ECO:0000256" key="8">
    <source>
        <dbReference type="SAM" id="Phobius"/>
    </source>
</evidence>
<feature type="signal peptide" evidence="9">
    <location>
        <begin position="1"/>
        <end position="17"/>
    </location>
</feature>
<dbReference type="EMBL" id="WNYA01000006">
    <property type="protein sequence ID" value="KAG8566628.1"/>
    <property type="molecule type" value="Genomic_DNA"/>
</dbReference>
<dbReference type="AlphaFoldDB" id="A0AAV7B2G0"/>
<feature type="transmembrane region" description="Helical" evidence="8">
    <location>
        <begin position="352"/>
        <end position="372"/>
    </location>
</feature>
<comment type="caution">
    <text evidence="11">The sequence shown here is derived from an EMBL/GenBank/DDBJ whole genome shotgun (WGS) entry which is preliminary data.</text>
</comment>
<dbReference type="Gene3D" id="2.60.40.10">
    <property type="entry name" value="Immunoglobulins"/>
    <property type="match status" value="2"/>
</dbReference>
<dbReference type="PANTHER" id="PTHR32178">
    <property type="entry name" value="FAM187"/>
    <property type="match status" value="1"/>
</dbReference>
<dbReference type="InterPro" id="IPR003599">
    <property type="entry name" value="Ig_sub"/>
</dbReference>
<evidence type="ECO:0000259" key="10">
    <source>
        <dbReference type="PROSITE" id="PS50835"/>
    </source>
</evidence>
<dbReference type="InterPro" id="IPR013783">
    <property type="entry name" value="Ig-like_fold"/>
</dbReference>
<feature type="domain" description="Ig-like" evidence="10">
    <location>
        <begin position="244"/>
        <end position="322"/>
    </location>
</feature>
<dbReference type="InterPro" id="IPR007110">
    <property type="entry name" value="Ig-like_dom"/>
</dbReference>
<evidence type="ECO:0000256" key="6">
    <source>
        <dbReference type="ARBA" id="ARBA00023136"/>
    </source>
</evidence>
<evidence type="ECO:0000256" key="1">
    <source>
        <dbReference type="ARBA" id="ARBA00004479"/>
    </source>
</evidence>
<sequence>MFRSFRCPAFLLFDTAAYLSDMTIELPCHCKPETEKSVVWYYQRNMGNKKTRVLTDFNGTVQLDVSNVRGKSDILFRFSIRMFSLIVFKAQIEDSGNYMCGSQDGHFFYGYNVDIQDSKKAYVAFRDQQGHPQPDLTSKYFVSFTTFWEWTVCDRCDVRGEQRRIGLCYVNSSYLNPRFRSKQIDVTSCGSEAVPSKFRKKLSTRRPEIIVRSCTSPCHKAKKGILGAVTTLYHNIMKLKDYIPFISKVPTQLHTHPIGSKLNIACPGAKPEHAVAWDRDKDRLYRTEYIIGINKSMRVYIDHGNHLNFRSVQYNDRGIYYCWLEGKMKAGFKLAVQKNPVRRRHFEDPESVFAMKTIGICFVIFALIFILIHCMKCCCLNLNHLLPC</sequence>
<dbReference type="Proteomes" id="UP000824782">
    <property type="component" value="Unassembled WGS sequence"/>
</dbReference>
<name>A0AAV7B2G0_ENGPU</name>
<proteinExistence type="inferred from homology"/>
<dbReference type="InterPro" id="IPR036179">
    <property type="entry name" value="Ig-like_dom_sf"/>
</dbReference>
<dbReference type="PANTHER" id="PTHR32178:SF7">
    <property type="entry name" value="IG-LIKE V-TYPE DOMAIN-CONTAINING PROTEIN FAM187A"/>
    <property type="match status" value="1"/>
</dbReference>
<evidence type="ECO:0000256" key="4">
    <source>
        <dbReference type="ARBA" id="ARBA00022729"/>
    </source>
</evidence>
<keyword evidence="4 9" id="KW-0732">Signal</keyword>
<feature type="chain" id="PRO_5043406373" description="Ig-like domain-containing protein" evidence="9">
    <location>
        <begin position="18"/>
        <end position="388"/>
    </location>
</feature>
<keyword evidence="7" id="KW-0325">Glycoprotein</keyword>
<keyword evidence="5 8" id="KW-1133">Transmembrane helix</keyword>
<keyword evidence="12" id="KW-1185">Reference proteome</keyword>
<keyword evidence="6 8" id="KW-0472">Membrane</keyword>
<protein>
    <recommendedName>
        <fullName evidence="10">Ig-like domain-containing protein</fullName>
    </recommendedName>
</protein>
<evidence type="ECO:0000256" key="5">
    <source>
        <dbReference type="ARBA" id="ARBA00022989"/>
    </source>
</evidence>
<evidence type="ECO:0000256" key="3">
    <source>
        <dbReference type="ARBA" id="ARBA00022692"/>
    </source>
</evidence>
<keyword evidence="3 8" id="KW-0812">Transmembrane</keyword>